<dbReference type="OrthoDB" id="695635at2759"/>
<dbReference type="GO" id="GO:0051015">
    <property type="term" value="F:actin filament binding"/>
    <property type="evidence" value="ECO:0007669"/>
    <property type="project" value="TreeGrafter"/>
</dbReference>
<evidence type="ECO:0000313" key="5">
    <source>
        <dbReference type="Proteomes" id="UP000639772"/>
    </source>
</evidence>
<evidence type="ECO:0000313" key="4">
    <source>
        <dbReference type="EMBL" id="KAG0460076.1"/>
    </source>
</evidence>
<name>A0A835UHZ1_VANPL</name>
<dbReference type="PANTHER" id="PTHR32258">
    <property type="entry name" value="PROTEIN NETWORKED 4A"/>
    <property type="match status" value="1"/>
</dbReference>
<accession>A0A835UHZ1</accession>
<dbReference type="PROSITE" id="PS51774">
    <property type="entry name" value="NAB"/>
    <property type="match status" value="1"/>
</dbReference>
<reference evidence="4 5" key="1">
    <citation type="journal article" date="2020" name="Nat. Food">
        <title>A phased Vanilla planifolia genome enables genetic improvement of flavour and production.</title>
        <authorList>
            <person name="Hasing T."/>
            <person name="Tang H."/>
            <person name="Brym M."/>
            <person name="Khazi F."/>
            <person name="Huang T."/>
            <person name="Chambers A.H."/>
        </authorList>
    </citation>
    <scope>NUCLEOTIDE SEQUENCE [LARGE SCALE GENOMIC DNA]</scope>
    <source>
        <tissue evidence="4">Leaf</tissue>
    </source>
</reference>
<organism evidence="4 5">
    <name type="scientific">Vanilla planifolia</name>
    <name type="common">Vanilla</name>
    <dbReference type="NCBI Taxonomy" id="51239"/>
    <lineage>
        <taxon>Eukaryota</taxon>
        <taxon>Viridiplantae</taxon>
        <taxon>Streptophyta</taxon>
        <taxon>Embryophyta</taxon>
        <taxon>Tracheophyta</taxon>
        <taxon>Spermatophyta</taxon>
        <taxon>Magnoliopsida</taxon>
        <taxon>Liliopsida</taxon>
        <taxon>Asparagales</taxon>
        <taxon>Orchidaceae</taxon>
        <taxon>Vanilloideae</taxon>
        <taxon>Vanilleae</taxon>
        <taxon>Vanilla</taxon>
    </lineage>
</organism>
<comment type="similarity">
    <text evidence="2">Belongs to the NET family.</text>
</comment>
<evidence type="ECO:0000256" key="2">
    <source>
        <dbReference type="ARBA" id="ARBA00038006"/>
    </source>
</evidence>
<dbReference type="InterPro" id="IPR011684">
    <property type="entry name" value="NAB"/>
</dbReference>
<proteinExistence type="inferred from homology"/>
<dbReference type="Proteomes" id="UP000639772">
    <property type="component" value="Chromosome 12"/>
</dbReference>
<dbReference type="InterPro" id="IPR051861">
    <property type="entry name" value="NET_actin-binding_domain"/>
</dbReference>
<gene>
    <name evidence="4" type="ORF">HPP92_023204</name>
</gene>
<dbReference type="EMBL" id="JADCNM010000012">
    <property type="protein sequence ID" value="KAG0460076.1"/>
    <property type="molecule type" value="Genomic_DNA"/>
</dbReference>
<sequence>MDTKVKAMIRLIEEDVIPLQGELRYYYKRPELLKFVEDFYRAYRALAERYDHATGAPRHAP</sequence>
<protein>
    <recommendedName>
        <fullName evidence="3">NAB domain-containing protein</fullName>
    </recommendedName>
</protein>
<dbReference type="PANTHER" id="PTHR32258:SF6">
    <property type="entry name" value="PROTEIN NETWORKED 1A"/>
    <property type="match status" value="1"/>
</dbReference>
<keyword evidence="1" id="KW-0175">Coiled coil</keyword>
<dbReference type="Pfam" id="PF07765">
    <property type="entry name" value="KIP1"/>
    <property type="match status" value="1"/>
</dbReference>
<evidence type="ECO:0000256" key="1">
    <source>
        <dbReference type="ARBA" id="ARBA00023054"/>
    </source>
</evidence>
<dbReference type="GO" id="GO:0005886">
    <property type="term" value="C:plasma membrane"/>
    <property type="evidence" value="ECO:0007669"/>
    <property type="project" value="TreeGrafter"/>
</dbReference>
<evidence type="ECO:0000259" key="3">
    <source>
        <dbReference type="PROSITE" id="PS51774"/>
    </source>
</evidence>
<dbReference type="AlphaFoldDB" id="A0A835UHZ1"/>
<comment type="caution">
    <text evidence="4">The sequence shown here is derived from an EMBL/GenBank/DDBJ whole genome shotgun (WGS) entry which is preliminary data.</text>
</comment>
<feature type="domain" description="NAB" evidence="3">
    <location>
        <begin position="1"/>
        <end position="57"/>
    </location>
</feature>